<dbReference type="Gene3D" id="2.40.30.10">
    <property type="entry name" value="Translation factors"/>
    <property type="match status" value="2"/>
</dbReference>
<dbReference type="PANTHER" id="PTHR23115">
    <property type="entry name" value="TRANSLATION FACTOR"/>
    <property type="match status" value="1"/>
</dbReference>
<evidence type="ECO:0000313" key="7">
    <source>
        <dbReference type="EMBL" id="OAF66781.1"/>
    </source>
</evidence>
<protein>
    <recommendedName>
        <fullName evidence="6">Tr-type G domain-containing protein</fullName>
    </recommendedName>
</protein>
<dbReference type="FunFam" id="3.40.50.300:FF:001202">
    <property type="entry name" value="Translation elongation factor EF-1 subunit alpha"/>
    <property type="match status" value="1"/>
</dbReference>
<name>A0A177AZG8_9BILA</name>
<feature type="non-terminal residue" evidence="7">
    <location>
        <position position="477"/>
    </location>
</feature>
<dbReference type="FunFam" id="2.40.30.10:FF:000020">
    <property type="entry name" value="Translation elongation factor EF-1"/>
    <property type="match status" value="1"/>
</dbReference>
<dbReference type="GO" id="GO:0003924">
    <property type="term" value="F:GTPase activity"/>
    <property type="evidence" value="ECO:0007669"/>
    <property type="project" value="InterPro"/>
</dbReference>
<accession>A0A177AZG8</accession>
<dbReference type="InterPro" id="IPR009001">
    <property type="entry name" value="Transl_elong_EF1A/Init_IF2_C"/>
</dbReference>
<keyword evidence="5" id="KW-0342">GTP-binding</keyword>
<dbReference type="InterPro" id="IPR050100">
    <property type="entry name" value="TRAFAC_GTPase_members"/>
</dbReference>
<dbReference type="Proteomes" id="UP000078046">
    <property type="component" value="Unassembled WGS sequence"/>
</dbReference>
<dbReference type="CDD" id="cd01883">
    <property type="entry name" value="EF1_alpha"/>
    <property type="match status" value="1"/>
</dbReference>
<evidence type="ECO:0000256" key="1">
    <source>
        <dbReference type="ARBA" id="ARBA00004496"/>
    </source>
</evidence>
<dbReference type="GO" id="GO:0005737">
    <property type="term" value="C:cytoplasm"/>
    <property type="evidence" value="ECO:0007669"/>
    <property type="project" value="UniProtKB-SubCell"/>
</dbReference>
<evidence type="ECO:0000256" key="4">
    <source>
        <dbReference type="ARBA" id="ARBA00022741"/>
    </source>
</evidence>
<sequence>MTDEIVPDSWQDINYDKDSEKVEMNLIKGIDKIEITETNKESTTIKPKKSKKEHINIIFIGHVDAGKSTIGGNIMYNNLYKMALLFCRYLTGMIDKRTLEKYEREAKELNRESWYLSWALDINVEERLKGKTAETGRAFFETKNRRYTLLDAPGHKLFVSNMVENASQADVAVLVISARRGEFETGFERGGQTREHAMLAKTEGIRHLVVAINKMDDQTVNWSNDRYEEIKLKLTPYLKKLGYNTRTDIHYIPLSGFKGTNVDVIDKKAAPWYEGVSLLQHLDTLPIRTKCLDYPVRLPIMGRFKDMGTFISGKVESGIIEKGKTYVIMPNRVQVEIASITSDDVDSKTASANENVSIKLKGVEPEDISAGFVLCCSLNPCSVGTIFDGQIVIIDGSYMITAGFNALMHLHTSVQPITFKNIICTINRKSNKKEKIFPVMIKQDEIAIVRIVVTNGMVCIEPYSIFPQMGRFVLRNE</sequence>
<dbReference type="InterPro" id="IPR054696">
    <property type="entry name" value="GTP-eEF1A_C"/>
</dbReference>
<dbReference type="EMBL" id="LWCA01000832">
    <property type="protein sequence ID" value="OAF66781.1"/>
    <property type="molecule type" value="Genomic_DNA"/>
</dbReference>
<evidence type="ECO:0000259" key="6">
    <source>
        <dbReference type="PROSITE" id="PS51722"/>
    </source>
</evidence>
<keyword evidence="4" id="KW-0547">Nucleotide-binding</keyword>
<dbReference type="Pfam" id="PF22594">
    <property type="entry name" value="GTP-eEF1A_C"/>
    <property type="match status" value="1"/>
</dbReference>
<dbReference type="SUPFAM" id="SSF52540">
    <property type="entry name" value="P-loop containing nucleoside triphosphate hydrolases"/>
    <property type="match status" value="1"/>
</dbReference>
<evidence type="ECO:0000256" key="5">
    <source>
        <dbReference type="ARBA" id="ARBA00023134"/>
    </source>
</evidence>
<organism evidence="7 8">
    <name type="scientific">Intoshia linei</name>
    <dbReference type="NCBI Taxonomy" id="1819745"/>
    <lineage>
        <taxon>Eukaryota</taxon>
        <taxon>Metazoa</taxon>
        <taxon>Spiralia</taxon>
        <taxon>Lophotrochozoa</taxon>
        <taxon>Mesozoa</taxon>
        <taxon>Orthonectida</taxon>
        <taxon>Rhopaluridae</taxon>
        <taxon>Intoshia</taxon>
    </lineage>
</organism>
<proteinExistence type="inferred from homology"/>
<keyword evidence="8" id="KW-1185">Reference proteome</keyword>
<dbReference type="Gene3D" id="3.40.50.300">
    <property type="entry name" value="P-loop containing nucleotide triphosphate hydrolases"/>
    <property type="match status" value="1"/>
</dbReference>
<feature type="domain" description="Tr-type G" evidence="6">
    <location>
        <begin position="52"/>
        <end position="290"/>
    </location>
</feature>
<comment type="similarity">
    <text evidence="2">Belongs to the TRAFAC class translation factor GTPase superfamily. Classic translation factor GTPase family. EF-Tu/EF-1A subfamily.</text>
</comment>
<evidence type="ECO:0000256" key="2">
    <source>
        <dbReference type="ARBA" id="ARBA00007249"/>
    </source>
</evidence>
<keyword evidence="3" id="KW-0963">Cytoplasm</keyword>
<comment type="caution">
    <text evidence="7">The sequence shown here is derived from an EMBL/GenBank/DDBJ whole genome shotgun (WGS) entry which is preliminary data.</text>
</comment>
<comment type="subcellular location">
    <subcellularLocation>
        <location evidence="1">Cytoplasm</location>
    </subcellularLocation>
</comment>
<dbReference type="AlphaFoldDB" id="A0A177AZG8"/>
<dbReference type="InterPro" id="IPR004161">
    <property type="entry name" value="EFTu-like_2"/>
</dbReference>
<evidence type="ECO:0000256" key="3">
    <source>
        <dbReference type="ARBA" id="ARBA00022490"/>
    </source>
</evidence>
<dbReference type="SUPFAM" id="SSF50465">
    <property type="entry name" value="EF-Tu/eEF-1alpha/eIF2-gamma C-terminal domain"/>
    <property type="match status" value="1"/>
</dbReference>
<dbReference type="PROSITE" id="PS51722">
    <property type="entry name" value="G_TR_2"/>
    <property type="match status" value="1"/>
</dbReference>
<dbReference type="OrthoDB" id="342024at2759"/>
<dbReference type="InterPro" id="IPR009000">
    <property type="entry name" value="Transl_B-barrel_sf"/>
</dbReference>
<reference evidence="7 8" key="1">
    <citation type="submission" date="2016-04" db="EMBL/GenBank/DDBJ databases">
        <title>The genome of Intoshia linei affirms orthonectids as highly simplified spiralians.</title>
        <authorList>
            <person name="Mikhailov K.V."/>
            <person name="Slusarev G.S."/>
            <person name="Nikitin M.A."/>
            <person name="Logacheva M.D."/>
            <person name="Penin A."/>
            <person name="Aleoshin V."/>
            <person name="Panchin Y.V."/>
        </authorList>
    </citation>
    <scope>NUCLEOTIDE SEQUENCE [LARGE SCALE GENOMIC DNA]</scope>
    <source>
        <strain evidence="7">Intl2013</strain>
        <tissue evidence="7">Whole animal</tissue>
    </source>
</reference>
<dbReference type="CDD" id="cd04089">
    <property type="entry name" value="eRF3_II"/>
    <property type="match status" value="1"/>
</dbReference>
<dbReference type="GO" id="GO:0005525">
    <property type="term" value="F:GTP binding"/>
    <property type="evidence" value="ECO:0007669"/>
    <property type="project" value="UniProtKB-KW"/>
</dbReference>
<dbReference type="PRINTS" id="PR00315">
    <property type="entry name" value="ELONGATNFCT"/>
</dbReference>
<dbReference type="SUPFAM" id="SSF50447">
    <property type="entry name" value="Translation proteins"/>
    <property type="match status" value="1"/>
</dbReference>
<dbReference type="InterPro" id="IPR027417">
    <property type="entry name" value="P-loop_NTPase"/>
</dbReference>
<evidence type="ECO:0000313" key="8">
    <source>
        <dbReference type="Proteomes" id="UP000078046"/>
    </source>
</evidence>
<dbReference type="Pfam" id="PF03144">
    <property type="entry name" value="GTP_EFTU_D2"/>
    <property type="match status" value="1"/>
</dbReference>
<gene>
    <name evidence="7" type="ORF">A3Q56_05511</name>
</gene>
<dbReference type="Pfam" id="PF00009">
    <property type="entry name" value="GTP_EFTU"/>
    <property type="match status" value="1"/>
</dbReference>
<dbReference type="InterPro" id="IPR000795">
    <property type="entry name" value="T_Tr_GTP-bd_dom"/>
</dbReference>